<comment type="function">
    <text evidence="8">Involved in pre-mRNA splicing.</text>
</comment>
<comment type="similarity">
    <text evidence="2 8">Belongs to the SLU7 family.</text>
</comment>
<evidence type="ECO:0000256" key="1">
    <source>
        <dbReference type="ARBA" id="ARBA00004123"/>
    </source>
</evidence>
<keyword evidence="6 8" id="KW-0508">mRNA splicing</keyword>
<evidence type="ECO:0000256" key="7">
    <source>
        <dbReference type="ARBA" id="ARBA00023242"/>
    </source>
</evidence>
<feature type="compositionally biased region" description="Basic and acidic residues" evidence="9">
    <location>
        <begin position="461"/>
        <end position="471"/>
    </location>
</feature>
<dbReference type="InterPro" id="IPR039974">
    <property type="entry name" value="Splicing_factor_SLU7"/>
</dbReference>
<dbReference type="AlphaFoldDB" id="A0AA35X0D6"/>
<evidence type="ECO:0000256" key="3">
    <source>
        <dbReference type="ARBA" id="ARBA00021377"/>
    </source>
</evidence>
<evidence type="ECO:0000256" key="9">
    <source>
        <dbReference type="SAM" id="MobiDB-lite"/>
    </source>
</evidence>
<comment type="subcellular location">
    <subcellularLocation>
        <location evidence="1 8">Nucleus</location>
    </subcellularLocation>
</comment>
<dbReference type="InterPro" id="IPR021715">
    <property type="entry name" value="Slu7_dom"/>
</dbReference>
<feature type="compositionally biased region" description="Basic and acidic residues" evidence="9">
    <location>
        <begin position="10"/>
        <end position="26"/>
    </location>
</feature>
<protein>
    <recommendedName>
        <fullName evidence="3 8">Pre-mRNA-splicing factor SLU7</fullName>
    </recommendedName>
</protein>
<feature type="compositionally biased region" description="Basic and acidic residues" evidence="9">
    <location>
        <begin position="478"/>
        <end position="559"/>
    </location>
</feature>
<evidence type="ECO:0000256" key="6">
    <source>
        <dbReference type="ARBA" id="ARBA00023187"/>
    </source>
</evidence>
<dbReference type="GO" id="GO:0030628">
    <property type="term" value="F:pre-mRNA 3'-splice site binding"/>
    <property type="evidence" value="ECO:0007669"/>
    <property type="project" value="UniProtKB-UniRule"/>
</dbReference>
<evidence type="ECO:0000259" key="10">
    <source>
        <dbReference type="Pfam" id="PF11708"/>
    </source>
</evidence>
<feature type="region of interest" description="Disordered" evidence="9">
    <location>
        <begin position="1"/>
        <end position="45"/>
    </location>
</feature>
<evidence type="ECO:0000313" key="12">
    <source>
        <dbReference type="Proteomes" id="UP001174909"/>
    </source>
</evidence>
<comment type="subunit">
    <text evidence="8">Associated with the spliceosome.</text>
</comment>
<proteinExistence type="inferred from homology"/>
<sequence length="559" mass="64648">MSSTVAAQKLTREDWRKKKELEEARKAGTAPAEVDEEGRDINPHIPQYISQAPWYVSLGRPSLTHQRPQEEKQRQFSTISEWYKKGVKEGPKATKFRDGACENCGSMTHKKKDCLERPRKTGAKYTGKDIAPDEHVQPQLSFDWDAKRDRWNGYNPDSHKEVVEEYKKIEMAKRKLKEEMLEGVLSGKLPESAIVKEDSDDSEDEEKYADQADMWGQKFDSKTRTTVRNLRIREDTAKYLFNLDINSAYYDPKTRSMRENPFNSNAGPDTAKYPGENFVRHTGDIKKFAHAQMFAWEAYEHGSDIHPLADPTKLELMHSEFKNKKENFKGEQKKSILERYGGEEHLDAPPKALLLAQTEEYVEYSRLGNVVRGQEKAVAKSKYDEDVYVNNHASVWGSFWREGQWGYACCHSLVKLSYCTGETGKLAQLSSQFTVVSESKGERDEEEEGEGEEEAQMSLLEQHKAKLEASGKKKKKEKGKERDEQEAEKAAVREEKIRKAMVEQERKEKEVDAMMTIEERKRPYHSMRAESGREPTEEEMEAFRLKRRRADDPMAKFLK</sequence>
<dbReference type="GO" id="GO:0005681">
    <property type="term" value="C:spliceosomal complex"/>
    <property type="evidence" value="ECO:0007669"/>
    <property type="project" value="UniProtKB-UniRule"/>
</dbReference>
<name>A0AA35X0D6_GEOBA</name>
<evidence type="ECO:0000256" key="2">
    <source>
        <dbReference type="ARBA" id="ARBA00007203"/>
    </source>
</evidence>
<feature type="compositionally biased region" description="Acidic residues" evidence="9">
    <location>
        <begin position="444"/>
        <end position="455"/>
    </location>
</feature>
<feature type="domain" description="Pre-mRNA-splicing factor SLU7" evidence="10">
    <location>
        <begin position="143"/>
        <end position="398"/>
    </location>
</feature>
<dbReference type="PANTHER" id="PTHR12942:SF2">
    <property type="entry name" value="PRE-MRNA-SPLICING FACTOR SLU7"/>
    <property type="match status" value="1"/>
</dbReference>
<comment type="caution">
    <text evidence="11">The sequence shown here is derived from an EMBL/GenBank/DDBJ whole genome shotgun (WGS) entry which is preliminary data.</text>
</comment>
<evidence type="ECO:0000256" key="5">
    <source>
        <dbReference type="ARBA" id="ARBA00022728"/>
    </source>
</evidence>
<feature type="region of interest" description="Disordered" evidence="9">
    <location>
        <begin position="435"/>
        <end position="559"/>
    </location>
</feature>
<keyword evidence="4 8" id="KW-0507">mRNA processing</keyword>
<evidence type="ECO:0000313" key="11">
    <source>
        <dbReference type="EMBL" id="CAI8033162.1"/>
    </source>
</evidence>
<dbReference type="Proteomes" id="UP001174909">
    <property type="component" value="Unassembled WGS sequence"/>
</dbReference>
<accession>A0AA35X0D6</accession>
<organism evidence="11 12">
    <name type="scientific">Geodia barretti</name>
    <name type="common">Barrett's horny sponge</name>
    <dbReference type="NCBI Taxonomy" id="519541"/>
    <lineage>
        <taxon>Eukaryota</taxon>
        <taxon>Metazoa</taxon>
        <taxon>Porifera</taxon>
        <taxon>Demospongiae</taxon>
        <taxon>Heteroscleromorpha</taxon>
        <taxon>Tetractinellida</taxon>
        <taxon>Astrophorina</taxon>
        <taxon>Geodiidae</taxon>
        <taxon>Geodia</taxon>
    </lineage>
</organism>
<reference evidence="11" key="1">
    <citation type="submission" date="2023-03" db="EMBL/GenBank/DDBJ databases">
        <authorList>
            <person name="Steffen K."/>
            <person name="Cardenas P."/>
        </authorList>
    </citation>
    <scope>NUCLEOTIDE SEQUENCE</scope>
</reference>
<dbReference type="PANTHER" id="PTHR12942">
    <property type="entry name" value="STEP II SPLICING FACTOR SLU7"/>
    <property type="match status" value="1"/>
</dbReference>
<gene>
    <name evidence="11" type="ORF">GBAR_LOCUS18699</name>
</gene>
<keyword evidence="7 8" id="KW-0539">Nucleus</keyword>
<dbReference type="Pfam" id="PF11708">
    <property type="entry name" value="Slu7"/>
    <property type="match status" value="1"/>
</dbReference>
<evidence type="ECO:0000256" key="4">
    <source>
        <dbReference type="ARBA" id="ARBA00022664"/>
    </source>
</evidence>
<keyword evidence="5 8" id="KW-0747">Spliceosome</keyword>
<keyword evidence="12" id="KW-1185">Reference proteome</keyword>
<dbReference type="EMBL" id="CASHTH010002643">
    <property type="protein sequence ID" value="CAI8033162.1"/>
    <property type="molecule type" value="Genomic_DNA"/>
</dbReference>
<evidence type="ECO:0000256" key="8">
    <source>
        <dbReference type="RuleBase" id="RU367071"/>
    </source>
</evidence>
<dbReference type="GO" id="GO:0000398">
    <property type="term" value="P:mRNA splicing, via spliceosome"/>
    <property type="evidence" value="ECO:0007669"/>
    <property type="project" value="UniProtKB-UniRule"/>
</dbReference>